<feature type="non-terminal residue" evidence="1">
    <location>
        <position position="1"/>
    </location>
</feature>
<proteinExistence type="predicted"/>
<gene>
    <name evidence="1" type="ORF">GX618_03335</name>
</gene>
<dbReference type="EMBL" id="JAAZAL010000119">
    <property type="protein sequence ID" value="NLE31282.1"/>
    <property type="molecule type" value="Genomic_DNA"/>
</dbReference>
<reference evidence="1 2" key="1">
    <citation type="journal article" date="2020" name="Biotechnol. Biofuels">
        <title>New insights from the biogas microbiome by comprehensive genome-resolved metagenomics of nearly 1600 species originating from multiple anaerobic digesters.</title>
        <authorList>
            <person name="Campanaro S."/>
            <person name="Treu L."/>
            <person name="Rodriguez-R L.M."/>
            <person name="Kovalovszki A."/>
            <person name="Ziels R.M."/>
            <person name="Maus I."/>
            <person name="Zhu X."/>
            <person name="Kougias P.G."/>
            <person name="Basile A."/>
            <person name="Luo G."/>
            <person name="Schluter A."/>
            <person name="Konstantinidis K.T."/>
            <person name="Angelidaki I."/>
        </authorList>
    </citation>
    <scope>NUCLEOTIDE SEQUENCE [LARGE SCALE GENOMIC DNA]</scope>
    <source>
        <strain evidence="1">AS06rmzACSIP_421</strain>
    </source>
</reference>
<accession>A0A847EU78</accession>
<organism evidence="1 2">
    <name type="scientific">Candidatus Dojkabacteria bacterium</name>
    <dbReference type="NCBI Taxonomy" id="2099670"/>
    <lineage>
        <taxon>Bacteria</taxon>
        <taxon>Candidatus Dojkabacteria</taxon>
    </lineage>
</organism>
<name>A0A847EU78_9BACT</name>
<evidence type="ECO:0000313" key="1">
    <source>
        <dbReference type="EMBL" id="NLE31282.1"/>
    </source>
</evidence>
<dbReference type="AlphaFoldDB" id="A0A847EU78"/>
<dbReference type="Proteomes" id="UP000554004">
    <property type="component" value="Unassembled WGS sequence"/>
</dbReference>
<evidence type="ECO:0000313" key="2">
    <source>
        <dbReference type="Proteomes" id="UP000554004"/>
    </source>
</evidence>
<comment type="caution">
    <text evidence="1">The sequence shown here is derived from an EMBL/GenBank/DDBJ whole genome shotgun (WGS) entry which is preliminary data.</text>
</comment>
<sequence>TVDSYLLKHAYSHLEYWKKGRNIVKLIKFEQEGGISAAQVLDDTHKSYKDVLELGGKIESPYSHRPKIKEEEYNEFRNTWEILKLPGILEGEYQKFRDQVVKRINNPSDFELFKQYFSKKDKKYPYVNFIDKVAKLRDSDEETVSLVAKKFLSNLLFDPELTFIVNSLRMFENSEEELEKARKQEAKEAGLRRYRFEDRILDKTKILKDKSLTPSQREQQLKRLKSRERREERIQENIKSEETSITYDELVGLALNNPDTFDRENAGAERWKVLMQMYVDAPYVYMDVVSGYLEAYVTRKDLSEKEKSVARRMLYLFFSANYKDINMLTYDRYSEREDEMDNRKIIDKIKLWGTLEQDLTTKENIAFFVDTQGWIQYFLNHKDRNYELLSSLCEQDQSLFLQVMDNFINNANTDKDKNYFDSVRTLNLFYQKMKEIKKQELNGEKTLTVDDPILSDREETERVIIQNVYEICNPPVVKVSVNERYKDEKNRIELLQEYLSRYSALVSELEIQGINFVNIDNGIQLNCEDIGNNNGLFLALKASGFETKKEENTLNLSYVQYSDFLEKIVGTLLTPTLYEWRVDDIENKNKRNDKSRSGFFLPSGLDIEYTANISEHQIYNFNPIQQQHFSLNYLPWYVKVRILSGDIESLDTVVSTWLSGNQEYKNDVRDIKSDILDSLNRIWPYTVDSLKIAYDSERFARNSLLNDFLENTCIEQIVSMIDGDRRKSATIAGTIFCTILERGRDMSARDGIRKTVNTVGKQFEGYVPDTRQKMHKMQSINDKLKKLGFTETEEGLERYRNLWENLKYLRFGRGLGQAIIVTPDGLRISNPYKSMYNKKKVQEIYKGESIEKWAREYDGGPDSEMLTWNQIAEVLEMEVDLVPLVDLTLDIANTYTSIFRTKRIGFIRDIEKNGAGNIKFKLKGREEPLCEIFAVSNPYEFALDLKELAKTMLSEEGAKNTMDLLKILNNINY</sequence>
<protein>
    <submittedName>
        <fullName evidence="1">Uncharacterized protein</fullName>
    </submittedName>
</protein>